<accession>A0A1D1ZK95</accession>
<dbReference type="GO" id="GO:0005789">
    <property type="term" value="C:endoplasmic reticulum membrane"/>
    <property type="evidence" value="ECO:0007669"/>
    <property type="project" value="UniProtKB-SubCell"/>
</dbReference>
<evidence type="ECO:0000256" key="2">
    <source>
        <dbReference type="ARBA" id="ARBA00022737"/>
    </source>
</evidence>
<feature type="region of interest" description="Disordered" evidence="9">
    <location>
        <begin position="361"/>
        <end position="386"/>
    </location>
</feature>
<dbReference type="PROSITE" id="PS50297">
    <property type="entry name" value="ANK_REP_REGION"/>
    <property type="match status" value="1"/>
</dbReference>
<comment type="subcellular location">
    <subcellularLocation>
        <location evidence="1">Endoplasmic reticulum membrane</location>
    </subcellularLocation>
</comment>
<dbReference type="Gene3D" id="1.25.40.20">
    <property type="entry name" value="Ankyrin repeat-containing domain"/>
    <property type="match status" value="1"/>
</dbReference>
<dbReference type="InterPro" id="IPR002110">
    <property type="entry name" value="Ankyrin_rpt"/>
</dbReference>
<name>A0A1D1ZK95_9ARAE</name>
<keyword evidence="2" id="KW-0677">Repeat</keyword>
<evidence type="ECO:0000256" key="7">
    <source>
        <dbReference type="ARBA" id="ARBA00037107"/>
    </source>
</evidence>
<dbReference type="PROSITE" id="PS50088">
    <property type="entry name" value="ANK_REPEAT"/>
    <property type="match status" value="1"/>
</dbReference>
<organism evidence="11">
    <name type="scientific">Anthurium amnicola</name>
    <dbReference type="NCBI Taxonomy" id="1678845"/>
    <lineage>
        <taxon>Eukaryota</taxon>
        <taxon>Viridiplantae</taxon>
        <taxon>Streptophyta</taxon>
        <taxon>Embryophyta</taxon>
        <taxon>Tracheophyta</taxon>
        <taxon>Spermatophyta</taxon>
        <taxon>Magnoliopsida</taxon>
        <taxon>Liliopsida</taxon>
        <taxon>Araceae</taxon>
        <taxon>Pothoideae</taxon>
        <taxon>Potheae</taxon>
        <taxon>Anthurium</taxon>
    </lineage>
</organism>
<protein>
    <submittedName>
        <fullName evidence="11">Ankyrin repeat domain-containing protein 13B</fullName>
    </submittedName>
</protein>
<evidence type="ECO:0000256" key="5">
    <source>
        <dbReference type="ARBA" id="ARBA00023136"/>
    </source>
</evidence>
<feature type="region of interest" description="Disordered" evidence="9">
    <location>
        <begin position="416"/>
        <end position="463"/>
    </location>
</feature>
<dbReference type="PROSITE" id="PS51257">
    <property type="entry name" value="PROKAR_LIPOPROTEIN"/>
    <property type="match status" value="1"/>
</dbReference>
<gene>
    <name evidence="11" type="primary">ANKRD13B_0</name>
    <name evidence="11" type="ORF">g.64589</name>
</gene>
<feature type="compositionally biased region" description="Basic and acidic residues" evidence="9">
    <location>
        <begin position="434"/>
        <end position="444"/>
    </location>
</feature>
<feature type="compositionally biased region" description="Basic residues" evidence="9">
    <location>
        <begin position="613"/>
        <end position="629"/>
    </location>
</feature>
<evidence type="ECO:0000256" key="9">
    <source>
        <dbReference type="SAM" id="MobiDB-lite"/>
    </source>
</evidence>
<dbReference type="InterPro" id="IPR055285">
    <property type="entry name" value="ANKRD13_C"/>
</dbReference>
<dbReference type="EMBL" id="GDJX01000695">
    <property type="protein sequence ID" value="JAT67241.1"/>
    <property type="molecule type" value="Transcribed_RNA"/>
</dbReference>
<keyword evidence="6" id="KW-0143">Chaperone</keyword>
<sequence length="644" mass="72381">MEDLSKYAHSPAHLAVACRDHVALRRIVAALPPLPKAGDVNTEKESLASELTADIVSSTIDRRDVPNRETPLHLAVRLRDPISAEVLMSAGADWSLQNDQGWSALQEAVCTREDTIAMIIARHYQPLAWAKWCRRLPRIVSSISRIRDFYMEITFHFESSVIPFIGRIAPSDTYRIWKRGPNIRADMTLAGFDGFRIQRSDQTFLFLGEGLSSDDGSLSLGPGSLIVLAHKEKEITNALEGAGARPTEAEVAHEVALMSQTNMYRPGIDVTQAELVPHLNWRRQERAEMVGHWKSKVYDMLHVMVSVKSRRVPGAMTDEELFSVENDERMADGGTHDELDDILTPEERLQLDSALQMGNSEVFEEDEEHGALESVDNCESNGVPKEKKSWFSWNNKKTSKNKGGEVEDPTLLKKFSKLAPENGGQKPELGEDTADARKGKEKGSTKKKKNGATNDSSKNGSEYKKGLRPVLWLTPDFPLQTEELLPLLDVLANKVKAVRRLRELLTTKLPQGTFPVKIAIPVVPTIRVLITFTKFEELQSSDEFATPLSSPTNFPESKNREAETSSSWYSWMRGARGGQSTDDCEGRSWKDEIDPFHIPSDYTWVDANEKKRRMKAKKAKNKKTSKKQSAKYVESQQSLDMFEE</sequence>
<feature type="domain" description="Ankyrin repeat" evidence="10">
    <location>
        <begin position="184"/>
        <end position="603"/>
    </location>
</feature>
<evidence type="ECO:0000256" key="6">
    <source>
        <dbReference type="ARBA" id="ARBA00023186"/>
    </source>
</evidence>
<dbReference type="InterPro" id="IPR036770">
    <property type="entry name" value="Ankyrin_rpt-contain_sf"/>
</dbReference>
<dbReference type="Pfam" id="PF11904">
    <property type="entry name" value="ANKRD13_C"/>
    <property type="match status" value="1"/>
</dbReference>
<feature type="region of interest" description="Disordered" evidence="9">
    <location>
        <begin position="613"/>
        <end position="644"/>
    </location>
</feature>
<evidence type="ECO:0000259" key="10">
    <source>
        <dbReference type="Pfam" id="PF11904"/>
    </source>
</evidence>
<feature type="repeat" description="ANK" evidence="8">
    <location>
        <begin position="67"/>
        <end position="99"/>
    </location>
</feature>
<evidence type="ECO:0000256" key="8">
    <source>
        <dbReference type="PROSITE-ProRule" id="PRU00023"/>
    </source>
</evidence>
<dbReference type="SUPFAM" id="SSF48403">
    <property type="entry name" value="Ankyrin repeat"/>
    <property type="match status" value="1"/>
</dbReference>
<evidence type="ECO:0000256" key="3">
    <source>
        <dbReference type="ARBA" id="ARBA00022824"/>
    </source>
</evidence>
<proteinExistence type="predicted"/>
<keyword evidence="5" id="KW-0472">Membrane</keyword>
<reference evidence="11" key="1">
    <citation type="submission" date="2015-07" db="EMBL/GenBank/DDBJ databases">
        <title>Transcriptome Assembly of Anthurium amnicola.</title>
        <authorList>
            <person name="Suzuki J."/>
        </authorList>
    </citation>
    <scope>NUCLEOTIDE SEQUENCE</scope>
</reference>
<dbReference type="PANTHER" id="PTHR12447:SF25">
    <property type="entry name" value="ANKYRIN REPEAT DOMAIN-CONTAINING PROTEIN 13C"/>
    <property type="match status" value="1"/>
</dbReference>
<evidence type="ECO:0000256" key="1">
    <source>
        <dbReference type="ARBA" id="ARBA00004586"/>
    </source>
</evidence>
<evidence type="ECO:0000256" key="4">
    <source>
        <dbReference type="ARBA" id="ARBA00023043"/>
    </source>
</evidence>
<comment type="function">
    <text evidence="7">Acts as a molecular chaperone for G protein-coupled receptors, regulating their biogenesis and exit from the ER.</text>
</comment>
<keyword evidence="3" id="KW-0256">Endoplasmic reticulum</keyword>
<dbReference type="PANTHER" id="PTHR12447">
    <property type="entry name" value="ANKYRIN REPEAT DOMAIN-CONTAINING PROTEIN 13"/>
    <property type="match status" value="1"/>
</dbReference>
<evidence type="ECO:0000313" key="11">
    <source>
        <dbReference type="EMBL" id="JAT67241.1"/>
    </source>
</evidence>
<dbReference type="AlphaFoldDB" id="A0A1D1ZK95"/>
<dbReference type="InterPro" id="IPR021832">
    <property type="entry name" value="ANKRD13"/>
</dbReference>
<feature type="compositionally biased region" description="Polar residues" evidence="9">
    <location>
        <begin position="634"/>
        <end position="644"/>
    </location>
</feature>
<keyword evidence="4 8" id="KW-0040">ANK repeat</keyword>